<comment type="subcellular location">
    <subcellularLocation>
        <location evidence="1">Cell outer membrane</location>
    </subcellularLocation>
</comment>
<accession>A0AAU7K126</accession>
<dbReference type="InterPro" id="IPR012944">
    <property type="entry name" value="SusD_RagB_dom"/>
</dbReference>
<evidence type="ECO:0000259" key="7">
    <source>
        <dbReference type="Pfam" id="PF14322"/>
    </source>
</evidence>
<reference evidence="8" key="1">
    <citation type="submission" date="2024-05" db="EMBL/GenBank/DDBJ databases">
        <authorList>
            <person name="Kim S."/>
            <person name="Heo J."/>
            <person name="Choi H."/>
            <person name="Choi Y."/>
            <person name="Kwon S.-W."/>
            <person name="Kim Y."/>
        </authorList>
    </citation>
    <scope>NUCLEOTIDE SEQUENCE</scope>
    <source>
        <strain evidence="8">KACC 23697</strain>
    </source>
</reference>
<dbReference type="EMBL" id="CP157485">
    <property type="protein sequence ID" value="XBO46393.1"/>
    <property type="molecule type" value="Genomic_DNA"/>
</dbReference>
<dbReference type="Gene3D" id="1.25.40.390">
    <property type="match status" value="1"/>
</dbReference>
<sequence>MMKNKILFLLTGLLVLSLVSCKKYLDVKSDAKLVTPQSLQDIQALLDDYPTMNAKTTPSLPESSGDDYFWLPATYNAQSAISQGLYQWQSFDSRFGNDWNYTYQAVFNCNIGLELLEKIERTNGNATAWDNVKGSALFFRAYYYLLLTANYARVYNEVTADADPGIILRTASDFNLPGTRASLRACYNRVLQDAQQAVSLLPDVPVHVMRPSKAAACALLSRAYLYMGRYDLGLQWANASLKINSKLMDYNSDPGVINLAANVPFRKFNGETLFYTEMAPPFTLHATSRARIDTLLYSTYQSNDLRRTAFFRTVSGYQQYKGSYAESASVFFTGIANDEVYLNRAECNAFLGNVAPAMADLNLLLKSRWKNGTIFVPLVATDRADALKKIRTERRKELLMRGMRWIDLKRYNREGENLVISRNIGGKLVSLAPNAGYYALPIPVDIIEQTGIAQN</sequence>
<dbReference type="SUPFAM" id="SSF48452">
    <property type="entry name" value="TPR-like"/>
    <property type="match status" value="1"/>
</dbReference>
<evidence type="ECO:0000256" key="4">
    <source>
        <dbReference type="ARBA" id="ARBA00023136"/>
    </source>
</evidence>
<protein>
    <submittedName>
        <fullName evidence="8">RagB/SusD family nutrient uptake outer membrane protein</fullName>
    </submittedName>
</protein>
<evidence type="ECO:0000256" key="3">
    <source>
        <dbReference type="ARBA" id="ARBA00022729"/>
    </source>
</evidence>
<evidence type="ECO:0000256" key="2">
    <source>
        <dbReference type="ARBA" id="ARBA00006275"/>
    </source>
</evidence>
<gene>
    <name evidence="8" type="ORF">ABEG20_13955</name>
</gene>
<dbReference type="RefSeq" id="WP_406823941.1">
    <property type="nucleotide sequence ID" value="NZ_CP157485.1"/>
</dbReference>
<keyword evidence="5" id="KW-0998">Cell outer membrane</keyword>
<feature type="domain" description="RagB/SusD" evidence="6">
    <location>
        <begin position="339"/>
        <end position="419"/>
    </location>
</feature>
<dbReference type="InterPro" id="IPR033985">
    <property type="entry name" value="SusD-like_N"/>
</dbReference>
<evidence type="ECO:0000256" key="1">
    <source>
        <dbReference type="ARBA" id="ARBA00004442"/>
    </source>
</evidence>
<dbReference type="AlphaFoldDB" id="A0AAU7K126"/>
<keyword evidence="4" id="KW-0472">Membrane</keyword>
<evidence type="ECO:0000256" key="5">
    <source>
        <dbReference type="ARBA" id="ARBA00023237"/>
    </source>
</evidence>
<dbReference type="GO" id="GO:0009279">
    <property type="term" value="C:cell outer membrane"/>
    <property type="evidence" value="ECO:0007669"/>
    <property type="project" value="UniProtKB-SubCell"/>
</dbReference>
<proteinExistence type="inferred from homology"/>
<organism evidence="8">
    <name type="scientific">Pedobacter sp. KACC 23697</name>
    <dbReference type="NCBI Taxonomy" id="3149230"/>
    <lineage>
        <taxon>Bacteria</taxon>
        <taxon>Pseudomonadati</taxon>
        <taxon>Bacteroidota</taxon>
        <taxon>Sphingobacteriia</taxon>
        <taxon>Sphingobacteriales</taxon>
        <taxon>Sphingobacteriaceae</taxon>
        <taxon>Pedobacter</taxon>
    </lineage>
</organism>
<evidence type="ECO:0000313" key="8">
    <source>
        <dbReference type="EMBL" id="XBO46393.1"/>
    </source>
</evidence>
<feature type="domain" description="SusD-like N-terminal" evidence="7">
    <location>
        <begin position="23"/>
        <end position="225"/>
    </location>
</feature>
<evidence type="ECO:0000259" key="6">
    <source>
        <dbReference type="Pfam" id="PF07980"/>
    </source>
</evidence>
<keyword evidence="3" id="KW-0732">Signal</keyword>
<dbReference type="PROSITE" id="PS51257">
    <property type="entry name" value="PROKAR_LIPOPROTEIN"/>
    <property type="match status" value="1"/>
</dbReference>
<dbReference type="Pfam" id="PF14322">
    <property type="entry name" value="SusD-like_3"/>
    <property type="match status" value="1"/>
</dbReference>
<dbReference type="InterPro" id="IPR011990">
    <property type="entry name" value="TPR-like_helical_dom_sf"/>
</dbReference>
<comment type="similarity">
    <text evidence="2">Belongs to the SusD family.</text>
</comment>
<dbReference type="Pfam" id="PF07980">
    <property type="entry name" value="SusD_RagB"/>
    <property type="match status" value="1"/>
</dbReference>
<name>A0AAU7K126_9SPHI</name>